<reference evidence="1" key="1">
    <citation type="submission" date="2020-04" db="EMBL/GenBank/DDBJ databases">
        <authorList>
            <person name="Chiriac C."/>
            <person name="Salcher M."/>
            <person name="Ghai R."/>
            <person name="Kavagutti S V."/>
        </authorList>
    </citation>
    <scope>NUCLEOTIDE SEQUENCE</scope>
</reference>
<evidence type="ECO:0000313" key="1">
    <source>
        <dbReference type="EMBL" id="CAB4134489.1"/>
    </source>
</evidence>
<name>A0A6J5LRZ7_9CAUD</name>
<gene>
    <name evidence="1" type="ORF">UFOVP273_108</name>
</gene>
<dbReference type="EMBL" id="LR796284">
    <property type="protein sequence ID" value="CAB4134489.1"/>
    <property type="molecule type" value="Genomic_DNA"/>
</dbReference>
<protein>
    <submittedName>
        <fullName evidence="1">Uncharacterized protein</fullName>
    </submittedName>
</protein>
<organism evidence="1">
    <name type="scientific">uncultured Caudovirales phage</name>
    <dbReference type="NCBI Taxonomy" id="2100421"/>
    <lineage>
        <taxon>Viruses</taxon>
        <taxon>Duplodnaviria</taxon>
        <taxon>Heunggongvirae</taxon>
        <taxon>Uroviricota</taxon>
        <taxon>Caudoviricetes</taxon>
        <taxon>Peduoviridae</taxon>
        <taxon>Maltschvirus</taxon>
        <taxon>Maltschvirus maltsch</taxon>
    </lineage>
</organism>
<proteinExistence type="predicted"/>
<accession>A0A6J5LRZ7</accession>
<sequence length="118" mass="13562">MEDKEMLYKAAQAAGFSVRYVEAFTRYNYTGYLRLTKEHHNNGYPVWIRWDPINSNADAFELAVLLRISTVFSGKNRFQVRQGLPGFDICAEIAGKDPWSVVRYAIVREASNLPPMEL</sequence>